<evidence type="ECO:0000256" key="1">
    <source>
        <dbReference type="ARBA" id="ARBA00003217"/>
    </source>
</evidence>
<evidence type="ECO:0000256" key="7">
    <source>
        <dbReference type="ARBA" id="ARBA00022729"/>
    </source>
</evidence>
<dbReference type="Pfam" id="PF07943">
    <property type="entry name" value="PBP5_C"/>
    <property type="match status" value="1"/>
</dbReference>
<dbReference type="PANTHER" id="PTHR21581:SF33">
    <property type="entry name" value="D-ALANYL-D-ALANINE CARBOXYPEPTIDASE DACB"/>
    <property type="match status" value="1"/>
</dbReference>
<evidence type="ECO:0000256" key="8">
    <source>
        <dbReference type="ARBA" id="ARBA00022801"/>
    </source>
</evidence>
<dbReference type="EMBL" id="CP060634">
    <property type="protein sequence ID" value="QNM06907.1"/>
    <property type="molecule type" value="Genomic_DNA"/>
</dbReference>
<evidence type="ECO:0000256" key="5">
    <source>
        <dbReference type="ARBA" id="ARBA00022645"/>
    </source>
</evidence>
<keyword evidence="9" id="KW-0133">Cell shape</keyword>
<dbReference type="Gene3D" id="3.40.710.10">
    <property type="entry name" value="DD-peptidase/beta-lactamase superfamily"/>
    <property type="match status" value="1"/>
</dbReference>
<evidence type="ECO:0000256" key="13">
    <source>
        <dbReference type="PIRSR" id="PIRSR618044-1"/>
    </source>
</evidence>
<evidence type="ECO:0000256" key="11">
    <source>
        <dbReference type="ARBA" id="ARBA00023316"/>
    </source>
</evidence>
<dbReference type="InterPro" id="IPR015956">
    <property type="entry name" value="Peniciliin-bd_prot_C_sf"/>
</dbReference>
<keyword evidence="5 18" id="KW-0121">Carboxypeptidase</keyword>
<reference evidence="18 19" key="1">
    <citation type="submission" date="2020-08" db="EMBL/GenBank/DDBJ databases">
        <authorList>
            <person name="Liu C."/>
            <person name="Sun Q."/>
        </authorList>
    </citation>
    <scope>NUCLEOTIDE SEQUENCE [LARGE SCALE GENOMIC DNA]</scope>
    <source>
        <strain evidence="18 19">NSJ-38</strain>
    </source>
</reference>
<evidence type="ECO:0000259" key="16">
    <source>
        <dbReference type="Pfam" id="PF00768"/>
    </source>
</evidence>
<comment type="pathway">
    <text evidence="2">Cell wall biogenesis; peptidoglycan biosynthesis.</text>
</comment>
<dbReference type="GO" id="GO:0008360">
    <property type="term" value="P:regulation of cell shape"/>
    <property type="evidence" value="ECO:0007669"/>
    <property type="project" value="UniProtKB-KW"/>
</dbReference>
<feature type="binding site" evidence="14">
    <location>
        <position position="236"/>
    </location>
    <ligand>
        <name>substrate</name>
    </ligand>
</feature>
<dbReference type="PRINTS" id="PR00725">
    <property type="entry name" value="DADACBPTASE1"/>
</dbReference>
<feature type="domain" description="Peptidase S11 D-Ala-D-Ala carboxypeptidase A C-terminal" evidence="17">
    <location>
        <begin position="339"/>
        <end position="383"/>
    </location>
</feature>
<dbReference type="InterPro" id="IPR037167">
    <property type="entry name" value="Peptidase_S11_C_sf"/>
</dbReference>
<comment type="similarity">
    <text evidence="3 15">Belongs to the peptidase S11 family.</text>
</comment>
<dbReference type="EC" id="3.4.16.4" evidence="4"/>
<evidence type="ECO:0000256" key="6">
    <source>
        <dbReference type="ARBA" id="ARBA00022670"/>
    </source>
</evidence>
<dbReference type="Proteomes" id="UP000515823">
    <property type="component" value="Chromosome"/>
</dbReference>
<dbReference type="InterPro" id="IPR001967">
    <property type="entry name" value="Peptidase_S11_N"/>
</dbReference>
<dbReference type="GO" id="GO:0071555">
    <property type="term" value="P:cell wall organization"/>
    <property type="evidence" value="ECO:0007669"/>
    <property type="project" value="UniProtKB-KW"/>
</dbReference>
<evidence type="ECO:0000256" key="15">
    <source>
        <dbReference type="RuleBase" id="RU004016"/>
    </source>
</evidence>
<feature type="domain" description="Peptidase S11 D-alanyl-D-alanine carboxypeptidase A N-terminal" evidence="16">
    <location>
        <begin position="34"/>
        <end position="261"/>
    </location>
</feature>
<gene>
    <name evidence="18" type="ORF">H9Q78_00410</name>
</gene>
<keyword evidence="7" id="KW-0732">Signal</keyword>
<dbReference type="GO" id="GO:0006508">
    <property type="term" value="P:proteolysis"/>
    <property type="evidence" value="ECO:0007669"/>
    <property type="project" value="UniProtKB-KW"/>
</dbReference>
<comment type="catalytic activity">
    <reaction evidence="12">
        <text>Preferential cleavage: (Ac)2-L-Lys-D-Ala-|-D-Ala. Also transpeptidation of peptidyl-alanyl moieties that are N-acyl substituents of D-alanine.</text>
        <dbReference type="EC" id="3.4.16.4"/>
    </reaction>
</comment>
<keyword evidence="8" id="KW-0378">Hydrolase</keyword>
<dbReference type="SUPFAM" id="SSF69189">
    <property type="entry name" value="Penicillin-binding protein associated domain"/>
    <property type="match status" value="1"/>
</dbReference>
<evidence type="ECO:0000256" key="9">
    <source>
        <dbReference type="ARBA" id="ARBA00022960"/>
    </source>
</evidence>
<feature type="active site" description="Acyl-ester intermediate" evidence="13">
    <location>
        <position position="64"/>
    </location>
</feature>
<dbReference type="Gene3D" id="2.60.410.10">
    <property type="entry name" value="D-Ala-D-Ala carboxypeptidase, C-terminal domain"/>
    <property type="match status" value="1"/>
</dbReference>
<keyword evidence="10" id="KW-0573">Peptidoglycan synthesis</keyword>
<dbReference type="UniPathway" id="UPA00219"/>
<sequence length="406" mass="44063">MAVCPAVPILAEEPAGSGPSNGEGTMSVPEELGQLYAVSAVLLDGDSGRILFEKNGHEVRPMASTTKIMTCILALETLDEDTAVTVSEYAASQPKVHLGMRAGEEYRLGDLLYSLMLESHNDSAVAVAEAAGGSVEGFAEMMNKKAREIGCEDTCFLTPNGLDAEKDVDGEKKVHSTTAVDLARIMRYCTMESPAKERFREITGTKDYAFSAAGRSFSCYNHNAFLSMMEGAFSGKTGFTGDAGYCYVGALEKDGKTFIVALLACGWPNNKSYKWSDTKKLMGYGLENYQYREIYKAPELKPVPVLNGIPESGELTDTAEIGLVEVKEEGSRWELLMKEGEEVKIEQTLEESLEAPVTAGQTVGRIVYSLNGEMVASSEIRTAGRVEAVSLSWCISKIIDNFLLNF</sequence>
<keyword evidence="6" id="KW-0645">Protease</keyword>
<organism evidence="18 19">
    <name type="scientific">Qiania dongpingensis</name>
    <dbReference type="NCBI Taxonomy" id="2763669"/>
    <lineage>
        <taxon>Bacteria</taxon>
        <taxon>Bacillati</taxon>
        <taxon>Bacillota</taxon>
        <taxon>Clostridia</taxon>
        <taxon>Lachnospirales</taxon>
        <taxon>Lachnospiraceae</taxon>
        <taxon>Qiania</taxon>
    </lineage>
</organism>
<keyword evidence="19" id="KW-1185">Reference proteome</keyword>
<proteinExistence type="inferred from homology"/>
<dbReference type="KEGG" id="qdo:H9Q78_00410"/>
<accession>A0A7G9G7X5</accession>
<feature type="active site" evidence="13">
    <location>
        <position position="119"/>
    </location>
</feature>
<evidence type="ECO:0000256" key="4">
    <source>
        <dbReference type="ARBA" id="ARBA00012448"/>
    </source>
</evidence>
<dbReference type="Pfam" id="PF00768">
    <property type="entry name" value="Peptidase_S11"/>
    <property type="match status" value="1"/>
</dbReference>
<name>A0A7G9G7X5_9FIRM</name>
<evidence type="ECO:0000259" key="17">
    <source>
        <dbReference type="Pfam" id="PF07943"/>
    </source>
</evidence>
<feature type="active site" description="Proton acceptor" evidence="13">
    <location>
        <position position="67"/>
    </location>
</feature>
<keyword evidence="11" id="KW-0961">Cell wall biogenesis/degradation</keyword>
<dbReference type="InterPro" id="IPR018044">
    <property type="entry name" value="Peptidase_S11"/>
</dbReference>
<evidence type="ECO:0000256" key="2">
    <source>
        <dbReference type="ARBA" id="ARBA00004752"/>
    </source>
</evidence>
<evidence type="ECO:0000256" key="14">
    <source>
        <dbReference type="PIRSR" id="PIRSR618044-2"/>
    </source>
</evidence>
<evidence type="ECO:0000256" key="12">
    <source>
        <dbReference type="ARBA" id="ARBA00034000"/>
    </source>
</evidence>
<dbReference type="InterPro" id="IPR012338">
    <property type="entry name" value="Beta-lactam/transpept-like"/>
</dbReference>
<protein>
    <recommendedName>
        <fullName evidence="4">serine-type D-Ala-D-Ala carboxypeptidase</fullName>
        <ecNumber evidence="4">3.4.16.4</ecNumber>
    </recommendedName>
</protein>
<evidence type="ECO:0000256" key="10">
    <source>
        <dbReference type="ARBA" id="ARBA00022984"/>
    </source>
</evidence>
<dbReference type="GO" id="GO:0009002">
    <property type="term" value="F:serine-type D-Ala-D-Ala carboxypeptidase activity"/>
    <property type="evidence" value="ECO:0007669"/>
    <property type="project" value="UniProtKB-EC"/>
</dbReference>
<dbReference type="InterPro" id="IPR012907">
    <property type="entry name" value="Peptidase_S11_C"/>
</dbReference>
<dbReference type="SUPFAM" id="SSF56601">
    <property type="entry name" value="beta-lactamase/transpeptidase-like"/>
    <property type="match status" value="1"/>
</dbReference>
<dbReference type="AlphaFoldDB" id="A0A7G9G7X5"/>
<dbReference type="GO" id="GO:0009252">
    <property type="term" value="P:peptidoglycan biosynthetic process"/>
    <property type="evidence" value="ECO:0007669"/>
    <property type="project" value="UniProtKB-UniPathway"/>
</dbReference>
<evidence type="ECO:0000313" key="18">
    <source>
        <dbReference type="EMBL" id="QNM06907.1"/>
    </source>
</evidence>
<dbReference type="PANTHER" id="PTHR21581">
    <property type="entry name" value="D-ALANYL-D-ALANINE CARBOXYPEPTIDASE"/>
    <property type="match status" value="1"/>
</dbReference>
<evidence type="ECO:0000256" key="3">
    <source>
        <dbReference type="ARBA" id="ARBA00007164"/>
    </source>
</evidence>
<comment type="function">
    <text evidence="1">Removes C-terminal D-alanyl residues from sugar-peptide cell wall precursors.</text>
</comment>
<evidence type="ECO:0000313" key="19">
    <source>
        <dbReference type="Proteomes" id="UP000515823"/>
    </source>
</evidence>